<evidence type="ECO:0000259" key="1">
    <source>
        <dbReference type="Pfam" id="PF13953"/>
    </source>
</evidence>
<dbReference type="InterPro" id="IPR043142">
    <property type="entry name" value="PapC-like_C_sf"/>
</dbReference>
<dbReference type="InterPro" id="IPR025949">
    <property type="entry name" value="PapC-like_C"/>
</dbReference>
<dbReference type="PANTHER" id="PTHR30451:SF5">
    <property type="entry name" value="SLR0019 PROTEIN"/>
    <property type="match status" value="1"/>
</dbReference>
<dbReference type="InterPro" id="IPR042186">
    <property type="entry name" value="FimD_plug_dom"/>
</dbReference>
<protein>
    <submittedName>
        <fullName evidence="2">Fimbria/pilus outer membrane usher protein</fullName>
    </submittedName>
</protein>
<feature type="domain" description="PapC-like C-terminal" evidence="1">
    <location>
        <begin position="114"/>
        <end position="171"/>
    </location>
</feature>
<evidence type="ECO:0000313" key="2">
    <source>
        <dbReference type="EMBL" id="QJW83513.1"/>
    </source>
</evidence>
<proteinExistence type="predicted"/>
<dbReference type="Proteomes" id="UP000500826">
    <property type="component" value="Chromosome"/>
</dbReference>
<organism evidence="2 3">
    <name type="scientific">Ramlibacter terrae</name>
    <dbReference type="NCBI Taxonomy" id="2732511"/>
    <lineage>
        <taxon>Bacteria</taxon>
        <taxon>Pseudomonadati</taxon>
        <taxon>Pseudomonadota</taxon>
        <taxon>Betaproteobacteria</taxon>
        <taxon>Burkholderiales</taxon>
        <taxon>Comamonadaceae</taxon>
        <taxon>Ramlibacter</taxon>
    </lineage>
</organism>
<gene>
    <name evidence="2" type="ORF">HK414_03195</name>
</gene>
<dbReference type="Gene3D" id="2.60.40.2070">
    <property type="match status" value="1"/>
</dbReference>
<dbReference type="Pfam" id="PF13953">
    <property type="entry name" value="PapC_C"/>
    <property type="match status" value="1"/>
</dbReference>
<dbReference type="InterPro" id="IPR000015">
    <property type="entry name" value="Fimb_usher"/>
</dbReference>
<reference evidence="2 3" key="1">
    <citation type="submission" date="2020-05" db="EMBL/GenBank/DDBJ databases">
        <title>Ramlibacter rhizophilus sp. nov., isolated from rhizosphere soil of national flower Mugunghwa from South Korea.</title>
        <authorList>
            <person name="Zheng-Fei Y."/>
            <person name="Huan T."/>
        </authorList>
    </citation>
    <scope>NUCLEOTIDE SEQUENCE [LARGE SCALE GENOMIC DNA]</scope>
    <source>
        <strain evidence="2 3">H242</strain>
    </source>
</reference>
<keyword evidence="3" id="KW-1185">Reference proteome</keyword>
<evidence type="ECO:0000313" key="3">
    <source>
        <dbReference type="Proteomes" id="UP000500826"/>
    </source>
</evidence>
<dbReference type="Pfam" id="PF00577">
    <property type="entry name" value="Usher"/>
    <property type="match status" value="1"/>
</dbReference>
<sequence length="190" mass="20271">MRLSASGGLLYTGGKPFAITRFDSSAALVRVPGYAGVGVGASGRMEDTTDASGYVLIPRLMPYQANRIQIDPNALPFSAEIDSIEAETVPPWRSVTRVEFPVRGGRAAPVRFELDDGQPVPAGAILRIDGEQREFYVARRGEAYLTGLQNGTRLTLTWNGAGCSVEVALPPGSADDIARVGPVRCHGVKR</sequence>
<name>A0ABX6P2F5_9BURK</name>
<dbReference type="Gene3D" id="2.60.40.2610">
    <property type="entry name" value="Outer membrane usher protein FimD, plug domain"/>
    <property type="match status" value="1"/>
</dbReference>
<dbReference type="PANTHER" id="PTHR30451">
    <property type="entry name" value="OUTER MEMBRANE USHER PROTEIN"/>
    <property type="match status" value="1"/>
</dbReference>
<accession>A0ABX6P2F5</accession>
<dbReference type="EMBL" id="CP053418">
    <property type="protein sequence ID" value="QJW83513.1"/>
    <property type="molecule type" value="Genomic_DNA"/>
</dbReference>